<keyword evidence="2" id="KW-1185">Reference proteome</keyword>
<sequence>MESRRVVNREQPARAPVAPSGDVPVIVRLVWSDGLEEWRPARAVRWTSTHVMVGWRAGREAASDQWVWLRAGDVMRSVSWLVPPGKQRPG</sequence>
<dbReference type="RefSeq" id="WP_304601331.1">
    <property type="nucleotide sequence ID" value="NZ_JAUQYO010000001.1"/>
</dbReference>
<gene>
    <name evidence="1" type="ORF">Q6348_10985</name>
</gene>
<dbReference type="EMBL" id="JAUQYP010000001">
    <property type="protein sequence ID" value="MDO8107720.1"/>
    <property type="molecule type" value="Genomic_DNA"/>
</dbReference>
<reference evidence="1 2" key="1">
    <citation type="submission" date="2023-07" db="EMBL/GenBank/DDBJ databases">
        <title>Description of novel actinomycetes strains, isolated from tidal flat sediment.</title>
        <authorList>
            <person name="Lu C."/>
        </authorList>
    </citation>
    <scope>NUCLEOTIDE SEQUENCE [LARGE SCALE GENOMIC DNA]</scope>
    <source>
        <strain evidence="1 2">SYSU T00b441</strain>
    </source>
</reference>
<accession>A0ABT9D9Y1</accession>
<dbReference type="Proteomes" id="UP001232536">
    <property type="component" value="Unassembled WGS sequence"/>
</dbReference>
<name>A0ABT9D9Y1_9CELL</name>
<comment type="caution">
    <text evidence="1">The sequence shown here is derived from an EMBL/GenBank/DDBJ whole genome shotgun (WGS) entry which is preliminary data.</text>
</comment>
<proteinExistence type="predicted"/>
<organism evidence="1 2">
    <name type="scientific">Actinotalea lenta</name>
    <dbReference type="NCBI Taxonomy" id="3064654"/>
    <lineage>
        <taxon>Bacteria</taxon>
        <taxon>Bacillati</taxon>
        <taxon>Actinomycetota</taxon>
        <taxon>Actinomycetes</taxon>
        <taxon>Micrococcales</taxon>
        <taxon>Cellulomonadaceae</taxon>
        <taxon>Actinotalea</taxon>
    </lineage>
</organism>
<protein>
    <submittedName>
        <fullName evidence="1">Uncharacterized protein</fullName>
    </submittedName>
</protein>
<evidence type="ECO:0000313" key="2">
    <source>
        <dbReference type="Proteomes" id="UP001232536"/>
    </source>
</evidence>
<evidence type="ECO:0000313" key="1">
    <source>
        <dbReference type="EMBL" id="MDO8107720.1"/>
    </source>
</evidence>